<keyword evidence="8" id="KW-0032">Aminotransferase</keyword>
<keyword evidence="3" id="KW-0210">Decarboxylase</keyword>
<keyword evidence="5 7" id="KW-0456">Lyase</keyword>
<sequence length="439" mass="46872">MLRSTGVRRPPPEHGRPLGELLATVDRAASKGINVASGGLLAYVPSSGLVTSAVADLIAGVLSRFTGQAVPAPGLVAMESSVLRWIADLFYLPPEAMGVFTTGGSTATLSALITARVAKLRGSSVSGIIYVTEQTHGCVVKAALLAGFRRDNLRVVPVDEHLRMDVTALRSAISADQRRGMRPFFVAASAGTTNAGTIDPIRDLADVAATQDLWLHVDAAYGGFFQLTGRGRERMSGIELADSIVLDPHKSLFVAMGTGCLLVRDSELLRQAHAADAAPYLQDLRGSDLPDFADYSIDLTRDFRGLRVWLPLHLHGVSAFRVALEEKLDLAEQVYAVLVAQPQLAVHSPPVLSTVVFRMAGDDAAVDERTAVLLAAVNAEGRVHLSSTRIDGRMMIRMCILHHRVDAARIEEAVAAILRHSSPAVRPVGVSGRLQAPAR</sequence>
<evidence type="ECO:0000313" key="8">
    <source>
        <dbReference type="EMBL" id="TDC34056.1"/>
    </source>
</evidence>
<keyword evidence="4 6" id="KW-0663">Pyridoxal phosphate</keyword>
<dbReference type="PANTHER" id="PTHR11999:SF70">
    <property type="entry name" value="MIP05841P"/>
    <property type="match status" value="1"/>
</dbReference>
<evidence type="ECO:0000313" key="9">
    <source>
        <dbReference type="Proteomes" id="UP000295075"/>
    </source>
</evidence>
<dbReference type="PANTHER" id="PTHR11999">
    <property type="entry name" value="GROUP II PYRIDOXAL-5-PHOSPHATE DECARBOXYLASE"/>
    <property type="match status" value="1"/>
</dbReference>
<dbReference type="SUPFAM" id="SSF53383">
    <property type="entry name" value="PLP-dependent transferases"/>
    <property type="match status" value="1"/>
</dbReference>
<feature type="modified residue" description="N6-(pyridoxal phosphate)lysine" evidence="6">
    <location>
        <position position="250"/>
    </location>
</feature>
<dbReference type="Proteomes" id="UP000295075">
    <property type="component" value="Unassembled WGS sequence"/>
</dbReference>
<protein>
    <submittedName>
        <fullName evidence="8">Aminotransferase class V-fold PLP-dependent enzyme</fullName>
    </submittedName>
</protein>
<dbReference type="Pfam" id="PF00282">
    <property type="entry name" value="Pyridoxal_deC"/>
    <property type="match status" value="1"/>
</dbReference>
<dbReference type="AlphaFoldDB" id="A0A4R4QEP1"/>
<organism evidence="8 9">
    <name type="scientific">Kribbella albertanoniae</name>
    <dbReference type="NCBI Taxonomy" id="1266829"/>
    <lineage>
        <taxon>Bacteria</taxon>
        <taxon>Bacillati</taxon>
        <taxon>Actinomycetota</taxon>
        <taxon>Actinomycetes</taxon>
        <taxon>Propionibacteriales</taxon>
        <taxon>Kribbellaceae</taxon>
        <taxon>Kribbella</taxon>
    </lineage>
</organism>
<evidence type="ECO:0000256" key="7">
    <source>
        <dbReference type="RuleBase" id="RU000382"/>
    </source>
</evidence>
<comment type="cofactor">
    <cofactor evidence="1 6 7">
        <name>pyridoxal 5'-phosphate</name>
        <dbReference type="ChEBI" id="CHEBI:597326"/>
    </cofactor>
</comment>
<evidence type="ECO:0000256" key="1">
    <source>
        <dbReference type="ARBA" id="ARBA00001933"/>
    </source>
</evidence>
<dbReference type="GO" id="GO:0004058">
    <property type="term" value="F:aromatic-L-amino-acid decarboxylase activity"/>
    <property type="evidence" value="ECO:0007669"/>
    <property type="project" value="UniProtKB-ARBA"/>
</dbReference>
<evidence type="ECO:0000256" key="5">
    <source>
        <dbReference type="ARBA" id="ARBA00023239"/>
    </source>
</evidence>
<dbReference type="InterPro" id="IPR010977">
    <property type="entry name" value="Aromatic_deC"/>
</dbReference>
<keyword evidence="9" id="KW-1185">Reference proteome</keyword>
<gene>
    <name evidence="8" type="ORF">E1261_04640</name>
</gene>
<dbReference type="PRINTS" id="PR00800">
    <property type="entry name" value="YHDCRBOXLASE"/>
</dbReference>
<name>A0A4R4QEP1_9ACTN</name>
<dbReference type="InterPro" id="IPR015424">
    <property type="entry name" value="PyrdxlP-dep_Trfase"/>
</dbReference>
<dbReference type="GO" id="GO:0008483">
    <property type="term" value="F:transaminase activity"/>
    <property type="evidence" value="ECO:0007669"/>
    <property type="project" value="UniProtKB-KW"/>
</dbReference>
<comment type="caution">
    <text evidence="8">The sequence shown here is derived from an EMBL/GenBank/DDBJ whole genome shotgun (WGS) entry which is preliminary data.</text>
</comment>
<dbReference type="Gene3D" id="3.90.1150.10">
    <property type="entry name" value="Aspartate Aminotransferase, domain 1"/>
    <property type="match status" value="1"/>
</dbReference>
<evidence type="ECO:0000256" key="2">
    <source>
        <dbReference type="ARBA" id="ARBA00009533"/>
    </source>
</evidence>
<evidence type="ECO:0000256" key="6">
    <source>
        <dbReference type="PIRSR" id="PIRSR602129-50"/>
    </source>
</evidence>
<dbReference type="GO" id="GO:0006520">
    <property type="term" value="P:amino acid metabolic process"/>
    <property type="evidence" value="ECO:0007669"/>
    <property type="project" value="InterPro"/>
</dbReference>
<dbReference type="GO" id="GO:0030170">
    <property type="term" value="F:pyridoxal phosphate binding"/>
    <property type="evidence" value="ECO:0007669"/>
    <property type="project" value="InterPro"/>
</dbReference>
<dbReference type="GO" id="GO:0019752">
    <property type="term" value="P:carboxylic acid metabolic process"/>
    <property type="evidence" value="ECO:0007669"/>
    <property type="project" value="InterPro"/>
</dbReference>
<dbReference type="GO" id="GO:0005737">
    <property type="term" value="C:cytoplasm"/>
    <property type="evidence" value="ECO:0007669"/>
    <property type="project" value="TreeGrafter"/>
</dbReference>
<comment type="similarity">
    <text evidence="2 7">Belongs to the group II decarboxylase family.</text>
</comment>
<dbReference type="Gene3D" id="3.40.640.10">
    <property type="entry name" value="Type I PLP-dependent aspartate aminotransferase-like (Major domain)"/>
    <property type="match status" value="1"/>
</dbReference>
<dbReference type="InterPro" id="IPR002129">
    <property type="entry name" value="PyrdxlP-dep_de-COase"/>
</dbReference>
<dbReference type="InterPro" id="IPR015422">
    <property type="entry name" value="PyrdxlP-dep_Trfase_small"/>
</dbReference>
<accession>A0A4R4QEP1</accession>
<evidence type="ECO:0000256" key="3">
    <source>
        <dbReference type="ARBA" id="ARBA00022793"/>
    </source>
</evidence>
<reference evidence="8 9" key="1">
    <citation type="submission" date="2019-03" db="EMBL/GenBank/DDBJ databases">
        <title>Draft genome sequences of novel Actinobacteria.</title>
        <authorList>
            <person name="Sahin N."/>
            <person name="Ay H."/>
            <person name="Saygin H."/>
        </authorList>
    </citation>
    <scope>NUCLEOTIDE SEQUENCE [LARGE SCALE GENOMIC DNA]</scope>
    <source>
        <strain evidence="8 9">JCM 30547</strain>
    </source>
</reference>
<proteinExistence type="inferred from homology"/>
<dbReference type="InterPro" id="IPR015421">
    <property type="entry name" value="PyrdxlP-dep_Trfase_major"/>
</dbReference>
<dbReference type="EMBL" id="SMKA01000010">
    <property type="protein sequence ID" value="TDC34056.1"/>
    <property type="molecule type" value="Genomic_DNA"/>
</dbReference>
<evidence type="ECO:0000256" key="4">
    <source>
        <dbReference type="ARBA" id="ARBA00022898"/>
    </source>
</evidence>
<keyword evidence="8" id="KW-0808">Transferase</keyword>
<dbReference type="OrthoDB" id="3335676at2"/>